<dbReference type="InterPro" id="IPR016181">
    <property type="entry name" value="Acyl_CoA_acyltransferase"/>
</dbReference>
<feature type="domain" description="N-acetyltransferase" evidence="1">
    <location>
        <begin position="101"/>
        <end position="162"/>
    </location>
</feature>
<evidence type="ECO:0000313" key="2">
    <source>
        <dbReference type="EMBL" id="MDQ0321343.1"/>
    </source>
</evidence>
<gene>
    <name evidence="2" type="ORF">QO002_003481</name>
</gene>
<sequence length="181" mass="20096">MGEAFDQDSLMLYLFRENPNGVRAGAMEFFSLLLRARIALGMPAYVLQQADSVLGAVMGYDTSRPVWPAALAREWRQFEAEMPGFTGRLAAYEKICEAHQPSEDHYYLGVIGVHPSVQGKGAGKVMLDTFCACAHADPKSHGVYLETSNPVSLQFYYNNGFELRGEGSLDATPLWCVYKRT</sequence>
<protein>
    <submittedName>
        <fullName evidence="2">GNAT superfamily N-acetyltransferase</fullName>
    </submittedName>
</protein>
<evidence type="ECO:0000313" key="3">
    <source>
        <dbReference type="Proteomes" id="UP001230207"/>
    </source>
</evidence>
<dbReference type="EMBL" id="JAUSVF010000001">
    <property type="protein sequence ID" value="MDQ0321343.1"/>
    <property type="molecule type" value="Genomic_DNA"/>
</dbReference>
<reference evidence="2 3" key="1">
    <citation type="submission" date="2023-07" db="EMBL/GenBank/DDBJ databases">
        <title>Genomic Encyclopedia of Type Strains, Phase IV (KMG-IV): sequencing the most valuable type-strain genomes for metagenomic binning, comparative biology and taxonomic classification.</title>
        <authorList>
            <person name="Goeker M."/>
        </authorList>
    </citation>
    <scope>NUCLEOTIDE SEQUENCE [LARGE SCALE GENOMIC DNA]</scope>
    <source>
        <strain evidence="2 3">DSM 1112</strain>
    </source>
</reference>
<dbReference type="Proteomes" id="UP001230207">
    <property type="component" value="Unassembled WGS sequence"/>
</dbReference>
<comment type="caution">
    <text evidence="2">The sequence shown here is derived from an EMBL/GenBank/DDBJ whole genome shotgun (WGS) entry which is preliminary data.</text>
</comment>
<organism evidence="2 3">
    <name type="scientific">Pararhizobium capsulatum DSM 1112</name>
    <dbReference type="NCBI Taxonomy" id="1121113"/>
    <lineage>
        <taxon>Bacteria</taxon>
        <taxon>Pseudomonadati</taxon>
        <taxon>Pseudomonadota</taxon>
        <taxon>Alphaproteobacteria</taxon>
        <taxon>Hyphomicrobiales</taxon>
        <taxon>Rhizobiaceae</taxon>
        <taxon>Rhizobium/Agrobacterium group</taxon>
        <taxon>Pararhizobium</taxon>
    </lineage>
</organism>
<dbReference type="PANTHER" id="PTHR42791:SF1">
    <property type="entry name" value="N-ACETYLTRANSFERASE DOMAIN-CONTAINING PROTEIN"/>
    <property type="match status" value="1"/>
</dbReference>
<keyword evidence="3" id="KW-1185">Reference proteome</keyword>
<dbReference type="InterPro" id="IPR000182">
    <property type="entry name" value="GNAT_dom"/>
</dbReference>
<accession>A0ABU0BSX5</accession>
<evidence type="ECO:0000259" key="1">
    <source>
        <dbReference type="Pfam" id="PF13508"/>
    </source>
</evidence>
<dbReference type="InterPro" id="IPR052523">
    <property type="entry name" value="Trichothecene_AcTrans"/>
</dbReference>
<dbReference type="RefSeq" id="WP_307231874.1">
    <property type="nucleotide sequence ID" value="NZ_JAUSVF010000001.1"/>
</dbReference>
<dbReference type="Pfam" id="PF13508">
    <property type="entry name" value="Acetyltransf_7"/>
    <property type="match status" value="1"/>
</dbReference>
<dbReference type="Gene3D" id="3.40.630.30">
    <property type="match status" value="1"/>
</dbReference>
<dbReference type="SUPFAM" id="SSF55729">
    <property type="entry name" value="Acyl-CoA N-acyltransferases (Nat)"/>
    <property type="match status" value="1"/>
</dbReference>
<proteinExistence type="predicted"/>
<dbReference type="PANTHER" id="PTHR42791">
    <property type="entry name" value="GNAT FAMILY ACETYLTRANSFERASE"/>
    <property type="match status" value="1"/>
</dbReference>
<dbReference type="CDD" id="cd04301">
    <property type="entry name" value="NAT_SF"/>
    <property type="match status" value="1"/>
</dbReference>
<name>A0ABU0BSX5_9HYPH</name>